<dbReference type="PATRIC" id="fig|1234876.3.peg.799"/>
<gene>
    <name evidence="1" type="ORF">LLT6_11070</name>
</gene>
<protein>
    <submittedName>
        <fullName evidence="1">Uncharacterized protein</fullName>
    </submittedName>
</protein>
<dbReference type="EMBL" id="ATBB01000164">
    <property type="protein sequence ID" value="EQC57306.1"/>
    <property type="molecule type" value="Genomic_DNA"/>
</dbReference>
<reference evidence="1 2" key="1">
    <citation type="journal article" date="2013" name="ISME J.">
        <title>Multifactorial diversity sustains microbial community stability.</title>
        <authorList>
            <person name="Erkus O."/>
            <person name="de Jager V.C."/>
            <person name="Spus M."/>
            <person name="van Alen-Boerrigter I.J."/>
            <person name="van Rijswijck I.M."/>
            <person name="Hazelwood L."/>
            <person name="Janssen P.W."/>
            <person name="van Hijum S.A."/>
            <person name="Kleerebezem M."/>
            <person name="Smid E.J."/>
        </authorList>
    </citation>
    <scope>NUCLEOTIDE SEQUENCE [LARGE SCALE GENOMIC DNA]</scope>
    <source>
        <strain evidence="1 2">TIFN6</strain>
    </source>
</reference>
<organism evidence="1 2">
    <name type="scientific">Lactococcus cremoris subsp. cremoris TIFN6</name>
    <dbReference type="NCBI Taxonomy" id="1234876"/>
    <lineage>
        <taxon>Bacteria</taxon>
        <taxon>Bacillati</taxon>
        <taxon>Bacillota</taxon>
        <taxon>Bacilli</taxon>
        <taxon>Lactobacillales</taxon>
        <taxon>Streptococcaceae</taxon>
        <taxon>Lactococcus</taxon>
        <taxon>Lactococcus cremoris subsp. cremoris</taxon>
    </lineage>
</organism>
<proteinExistence type="predicted"/>
<comment type="caution">
    <text evidence="1">The sequence shown here is derived from an EMBL/GenBank/DDBJ whole genome shotgun (WGS) entry which is preliminary data.</text>
</comment>
<evidence type="ECO:0000313" key="2">
    <source>
        <dbReference type="Proteomes" id="UP000015854"/>
    </source>
</evidence>
<accession>T0SG52</accession>
<dbReference type="Proteomes" id="UP000015854">
    <property type="component" value="Unassembled WGS sequence"/>
</dbReference>
<evidence type="ECO:0000313" key="1">
    <source>
        <dbReference type="EMBL" id="EQC57306.1"/>
    </source>
</evidence>
<dbReference type="AlphaFoldDB" id="T0SG52"/>
<name>T0SG52_LACLC</name>
<sequence>MVYNKVSKVLDLVDIGGAFNSSLDENIYLGVVWVGEMVSVDNPLITNVLHTNGKTEVYKNNILKEPYETGVLINDFDFVNVFQVDYTNKVLKLKQENATLPWYVQSDKSPVRYPISQTEVKVLTTGTPQVLYYDYNDATLKFAGHKDYLDISDNTIYLGRIAFNLKKHYLNILTNNGSLDNLIKGYEAFSYDGIVVNAYNRIKPIIDFDNKLITFPRLGTDNGWNWIIYRQNNYASFQLVNSFKNEKGDVVVPLLDTAFQFLVLDQENLKIKCISNLDAVAGNYNYIKLGVIMLYSKTSFLNFELDNTELFNIIDDSESNQSKNFEKIISLFLEIVYLHSQMLQRIPLIIQLFIRREM</sequence>